<dbReference type="RefSeq" id="WP_110759534.1">
    <property type="nucleotide sequence ID" value="NZ_PRLG01000020.1"/>
</dbReference>
<protein>
    <recommendedName>
        <fullName evidence="4">SHOCT domain-containing protein</fullName>
    </recommendedName>
</protein>
<evidence type="ECO:0000256" key="1">
    <source>
        <dbReference type="SAM" id="SignalP"/>
    </source>
</evidence>
<evidence type="ECO:0000313" key="2">
    <source>
        <dbReference type="EMBL" id="PYY28086.1"/>
    </source>
</evidence>
<proteinExistence type="predicted"/>
<dbReference type="Proteomes" id="UP000247459">
    <property type="component" value="Unassembled WGS sequence"/>
</dbReference>
<name>A0A2W0C6S1_9BACL</name>
<sequence length="135" mass="15122">MNIKRVMFVGTMIVTMSFAGTAWSKSAISPIPLTEWSIVSINTKDDNKDELLTALNHSSEEDLYQDLYAGKSLKTIADENDGDFSQVVALQVNQLRQQLDDRLASGSITQEQYEAQHAEIEQIVLESARTSYEYA</sequence>
<dbReference type="AlphaFoldDB" id="A0A2W0C6S1"/>
<feature type="signal peptide" evidence="1">
    <location>
        <begin position="1"/>
        <end position="19"/>
    </location>
</feature>
<evidence type="ECO:0008006" key="4">
    <source>
        <dbReference type="Google" id="ProtNLM"/>
    </source>
</evidence>
<feature type="chain" id="PRO_5038532983" description="SHOCT domain-containing protein" evidence="1">
    <location>
        <begin position="20"/>
        <end position="135"/>
    </location>
</feature>
<gene>
    <name evidence="2" type="ORF">PIL02S_03222</name>
</gene>
<accession>A0A2W0C6S1</accession>
<organism evidence="2 3">
    <name type="scientific">Paenibacillus illinoisensis</name>
    <dbReference type="NCBI Taxonomy" id="59845"/>
    <lineage>
        <taxon>Bacteria</taxon>
        <taxon>Bacillati</taxon>
        <taxon>Bacillota</taxon>
        <taxon>Bacilli</taxon>
        <taxon>Bacillales</taxon>
        <taxon>Paenibacillaceae</taxon>
        <taxon>Paenibacillus</taxon>
    </lineage>
</organism>
<dbReference type="OrthoDB" id="2678828at2"/>
<comment type="caution">
    <text evidence="2">The sequence shown here is derived from an EMBL/GenBank/DDBJ whole genome shotgun (WGS) entry which is preliminary data.</text>
</comment>
<keyword evidence="1" id="KW-0732">Signal</keyword>
<evidence type="ECO:0000313" key="3">
    <source>
        <dbReference type="Proteomes" id="UP000247459"/>
    </source>
</evidence>
<reference evidence="2 3" key="1">
    <citation type="submission" date="2018-01" db="EMBL/GenBank/DDBJ databases">
        <title>Genome sequence of the PGP bacterium Paenibacillus illinoisensis E3.</title>
        <authorList>
            <person name="Rolli E."/>
            <person name="Marasco R."/>
            <person name="Bessem C."/>
            <person name="Michoud G."/>
            <person name="Gaiarsa S."/>
            <person name="Borin S."/>
            <person name="Daffonchio D."/>
        </authorList>
    </citation>
    <scope>NUCLEOTIDE SEQUENCE [LARGE SCALE GENOMIC DNA]</scope>
    <source>
        <strain evidence="2 3">E3</strain>
    </source>
</reference>
<dbReference type="EMBL" id="PRLG01000020">
    <property type="protein sequence ID" value="PYY28086.1"/>
    <property type="molecule type" value="Genomic_DNA"/>
</dbReference>